<feature type="compositionally biased region" description="Low complexity" evidence="1">
    <location>
        <begin position="63"/>
        <end position="78"/>
    </location>
</feature>
<sequence>MNPDGFDTGSGDADAGQPDSDPADIFDGVVFDEAFVLAALIHEPSAAERSLALRGPGRRRGRAAAGSAAGRTATAGRPVSPFGPVRGRHQAHPGRWQRIVARMMLVVIGMLAVMVAAAAVYRGTGSENGQSVQRPTSGTGGSASASASAVSATAAASPR</sequence>
<dbReference type="RefSeq" id="WP_030250685.1">
    <property type="nucleotide sequence ID" value="NZ_JBHEZZ010000001.1"/>
</dbReference>
<feature type="compositionally biased region" description="Polar residues" evidence="1">
    <location>
        <begin position="125"/>
        <end position="135"/>
    </location>
</feature>
<proteinExistence type="predicted"/>
<feature type="region of interest" description="Disordered" evidence="1">
    <location>
        <begin position="1"/>
        <end position="22"/>
    </location>
</feature>
<dbReference type="EMBL" id="JBHEZZ010000001">
    <property type="protein sequence ID" value="MFC1400029.1"/>
    <property type="molecule type" value="Genomic_DNA"/>
</dbReference>
<accession>A0ABV6UF08</accession>
<organism evidence="3 4">
    <name type="scientific">Streptacidiphilus cavernicola</name>
    <dbReference type="NCBI Taxonomy" id="3342716"/>
    <lineage>
        <taxon>Bacteria</taxon>
        <taxon>Bacillati</taxon>
        <taxon>Actinomycetota</taxon>
        <taxon>Actinomycetes</taxon>
        <taxon>Kitasatosporales</taxon>
        <taxon>Streptomycetaceae</taxon>
        <taxon>Streptacidiphilus</taxon>
    </lineage>
</organism>
<dbReference type="Proteomes" id="UP001592528">
    <property type="component" value="Unassembled WGS sequence"/>
</dbReference>
<feature type="region of interest" description="Disordered" evidence="1">
    <location>
        <begin position="51"/>
        <end position="92"/>
    </location>
</feature>
<keyword evidence="2" id="KW-0812">Transmembrane</keyword>
<evidence type="ECO:0000313" key="3">
    <source>
        <dbReference type="EMBL" id="MFC1400029.1"/>
    </source>
</evidence>
<keyword evidence="2" id="KW-0472">Membrane</keyword>
<feature type="transmembrane region" description="Helical" evidence="2">
    <location>
        <begin position="99"/>
        <end position="121"/>
    </location>
</feature>
<keyword evidence="4" id="KW-1185">Reference proteome</keyword>
<evidence type="ECO:0000256" key="1">
    <source>
        <dbReference type="SAM" id="MobiDB-lite"/>
    </source>
</evidence>
<feature type="compositionally biased region" description="Low complexity" evidence="1">
    <location>
        <begin position="142"/>
        <end position="159"/>
    </location>
</feature>
<protein>
    <submittedName>
        <fullName evidence="3">Uncharacterized protein</fullName>
    </submittedName>
</protein>
<reference evidence="3 4" key="1">
    <citation type="submission" date="2024-09" db="EMBL/GenBank/DDBJ databases">
        <authorList>
            <person name="Lee S.D."/>
        </authorList>
    </citation>
    <scope>NUCLEOTIDE SEQUENCE [LARGE SCALE GENOMIC DNA]</scope>
    <source>
        <strain evidence="3 4">N1-5</strain>
    </source>
</reference>
<comment type="caution">
    <text evidence="3">The sequence shown here is derived from an EMBL/GenBank/DDBJ whole genome shotgun (WGS) entry which is preliminary data.</text>
</comment>
<evidence type="ECO:0000313" key="4">
    <source>
        <dbReference type="Proteomes" id="UP001592528"/>
    </source>
</evidence>
<feature type="region of interest" description="Disordered" evidence="1">
    <location>
        <begin position="125"/>
        <end position="159"/>
    </location>
</feature>
<keyword evidence="2" id="KW-1133">Transmembrane helix</keyword>
<evidence type="ECO:0000256" key="2">
    <source>
        <dbReference type="SAM" id="Phobius"/>
    </source>
</evidence>
<name>A0ABV6UF08_9ACTN</name>
<gene>
    <name evidence="3" type="ORF">ACEZDJ_01840</name>
</gene>